<feature type="transmembrane region" description="Helical" evidence="4">
    <location>
        <begin position="417"/>
        <end position="437"/>
    </location>
</feature>
<proteinExistence type="predicted"/>
<feature type="coiled-coil region" evidence="2">
    <location>
        <begin position="184"/>
        <end position="284"/>
    </location>
</feature>
<organism evidence="6 7">
    <name type="scientific">Candidatus Methylocalor cossyra</name>
    <dbReference type="NCBI Taxonomy" id="3108543"/>
    <lineage>
        <taxon>Bacteria</taxon>
        <taxon>Pseudomonadati</taxon>
        <taxon>Pseudomonadota</taxon>
        <taxon>Gammaproteobacteria</taxon>
        <taxon>Methylococcales</taxon>
        <taxon>Methylococcaceae</taxon>
        <taxon>Candidatus Methylocalor</taxon>
    </lineage>
</organism>
<dbReference type="PANTHER" id="PTHR32309">
    <property type="entry name" value="TYROSINE-PROTEIN KINASE"/>
    <property type="match status" value="1"/>
</dbReference>
<dbReference type="PROSITE" id="PS51898">
    <property type="entry name" value="TYR_RECOMBINASE"/>
    <property type="match status" value="1"/>
</dbReference>
<evidence type="ECO:0000256" key="2">
    <source>
        <dbReference type="SAM" id="Coils"/>
    </source>
</evidence>
<keyword evidence="4" id="KW-1133">Transmembrane helix</keyword>
<feature type="coiled-coil region" evidence="2">
    <location>
        <begin position="336"/>
        <end position="387"/>
    </location>
</feature>
<evidence type="ECO:0000259" key="5">
    <source>
        <dbReference type="PROSITE" id="PS51898"/>
    </source>
</evidence>
<evidence type="ECO:0000256" key="1">
    <source>
        <dbReference type="ARBA" id="ARBA00023172"/>
    </source>
</evidence>
<feature type="region of interest" description="Disordered" evidence="3">
    <location>
        <begin position="467"/>
        <end position="495"/>
    </location>
</feature>
<evidence type="ECO:0000313" key="6">
    <source>
        <dbReference type="EMBL" id="CAL1240767.1"/>
    </source>
</evidence>
<dbReference type="SUPFAM" id="SSF56349">
    <property type="entry name" value="DNA breaking-rejoining enzymes"/>
    <property type="match status" value="1"/>
</dbReference>
<keyword evidence="7" id="KW-1185">Reference proteome</keyword>
<keyword evidence="4" id="KW-0472">Membrane</keyword>
<protein>
    <recommendedName>
        <fullName evidence="5">Tyr recombinase domain-containing protein</fullName>
    </recommendedName>
</protein>
<feature type="domain" description="Tyr recombinase" evidence="5">
    <location>
        <begin position="493"/>
        <end position="655"/>
    </location>
</feature>
<dbReference type="InterPro" id="IPR011010">
    <property type="entry name" value="DNA_brk_join_enz"/>
</dbReference>
<dbReference type="RefSeq" id="WP_348757333.1">
    <property type="nucleotide sequence ID" value="NZ_OZ026884.1"/>
</dbReference>
<evidence type="ECO:0000256" key="3">
    <source>
        <dbReference type="SAM" id="MobiDB-lite"/>
    </source>
</evidence>
<dbReference type="InterPro" id="IPR013762">
    <property type="entry name" value="Integrase-like_cat_sf"/>
</dbReference>
<feature type="transmembrane region" description="Helical" evidence="4">
    <location>
        <begin position="36"/>
        <end position="55"/>
    </location>
</feature>
<keyword evidence="2" id="KW-0175">Coiled coil</keyword>
<dbReference type="Proteomes" id="UP001497493">
    <property type="component" value="Chromosome"/>
</dbReference>
<evidence type="ECO:0000313" key="7">
    <source>
        <dbReference type="Proteomes" id="UP001497493"/>
    </source>
</evidence>
<keyword evidence="4" id="KW-0812">Transmembrane</keyword>
<accession>A0ABP1C934</accession>
<gene>
    <name evidence="6" type="ORF">MECH1_V1_1991</name>
</gene>
<reference evidence="6 7" key="1">
    <citation type="submission" date="2024-04" db="EMBL/GenBank/DDBJ databases">
        <authorList>
            <person name="Cremers G."/>
        </authorList>
    </citation>
    <scope>NUCLEOTIDE SEQUENCE [LARGE SCALE GENOMIC DNA]</scope>
    <source>
        <strain evidence="6">MeCH1-AG</strain>
    </source>
</reference>
<evidence type="ECO:0000256" key="4">
    <source>
        <dbReference type="SAM" id="Phobius"/>
    </source>
</evidence>
<dbReference type="Gene3D" id="1.10.443.10">
    <property type="entry name" value="Intergrase catalytic core"/>
    <property type="match status" value="1"/>
</dbReference>
<name>A0ABP1C934_9GAMM</name>
<dbReference type="InterPro" id="IPR002104">
    <property type="entry name" value="Integrase_catalytic"/>
</dbReference>
<dbReference type="PANTHER" id="PTHR32309:SF31">
    <property type="entry name" value="CAPSULAR EXOPOLYSACCHARIDE FAMILY"/>
    <property type="match status" value="1"/>
</dbReference>
<sequence>MPALPPPIDFLPHSPEVRELPAPETQLPPKARRRPLLFAGAFLVCLAISLSYVWLREAVYEATASLLTVAPAAIDQPEAAANVQHVTVQEHTLLGVPLLEQTLRDLNAATGPEIAAGVTVDDLRNMLSVKAVTDTNVVELHARGPRAELLAPVVNAWIDAYQTVRERAVRESKDTTYFAVQEEFEKLGRQIEAKREELDRFRRAHDILSKTGTENQAMARLNGLNNALNKASDEEVQAKARLDAIEAAIARGDPVVPPREAQGLAQMQARAQQLREQVKDLRRRFTPQYVALQPQLKLIPEQLEQTEAAIRKMLEEGKRAALSEARQAYLSAGQSVREIRRQIEAHKHEAAEFTARFAEYEARVADLEQLEKLRRDTEARLAQIEAKPTEKYPQLQVVERAYPPTSPLWPDYWRDSGIAVAGSLAAALAFMLIYDFVTRREQGQPFIKLPDIRVYSVSENLLLRRQQDQGPALSQPEAAPALAETSTPALERPFPRELSEPELRQLLDAADLRGRQLLGLLLSGLSLAEAAALRAEDFDLAGNRLLVRGGSPRTLPLAPRLKAWLTQADPMPAWCSTDPPEPDELAAHIACVAADAGLPEPGTVDAEALRHTYILYLVRQGIRLAELERVVGKVPVKTAAAYARFSPPGPGLRADAVPLVHPTLRAENPVEAG</sequence>
<dbReference type="InterPro" id="IPR050445">
    <property type="entry name" value="Bact_polysacc_biosynth/exp"/>
</dbReference>
<dbReference type="EMBL" id="OZ026884">
    <property type="protein sequence ID" value="CAL1240767.1"/>
    <property type="molecule type" value="Genomic_DNA"/>
</dbReference>
<keyword evidence="1" id="KW-0233">DNA recombination</keyword>